<dbReference type="Gene3D" id="1.10.20.10">
    <property type="entry name" value="Histone, subunit A"/>
    <property type="match status" value="1"/>
</dbReference>
<sequence>MSSNLTITSSDAKRIMKTDADFSTRSIDPEAAALVALASEEFIKELVAKAASGSTPSAPDVTYEDVKEAVSKDDKMGFLKPVFP</sequence>
<dbReference type="InterPro" id="IPR003958">
    <property type="entry name" value="CBFA_NFYB_domain"/>
</dbReference>
<dbReference type="InterPro" id="IPR009072">
    <property type="entry name" value="Histone-fold"/>
</dbReference>
<evidence type="ECO:0000313" key="3">
    <source>
        <dbReference type="Proteomes" id="UP001165060"/>
    </source>
</evidence>
<reference evidence="2 3" key="1">
    <citation type="journal article" date="2023" name="Commun. Biol.">
        <title>Genome analysis of Parmales, the sister group of diatoms, reveals the evolutionary specialization of diatoms from phago-mixotrophs to photoautotrophs.</title>
        <authorList>
            <person name="Ban H."/>
            <person name="Sato S."/>
            <person name="Yoshikawa S."/>
            <person name="Yamada K."/>
            <person name="Nakamura Y."/>
            <person name="Ichinomiya M."/>
            <person name="Sato N."/>
            <person name="Blanc-Mathieu R."/>
            <person name="Endo H."/>
            <person name="Kuwata A."/>
            <person name="Ogata H."/>
        </authorList>
    </citation>
    <scope>NUCLEOTIDE SEQUENCE [LARGE SCALE GENOMIC DNA]</scope>
</reference>
<dbReference type="Proteomes" id="UP001165060">
    <property type="component" value="Unassembled WGS sequence"/>
</dbReference>
<name>A0ABQ6M5S6_9STRA</name>
<evidence type="ECO:0000313" key="2">
    <source>
        <dbReference type="EMBL" id="GMI19974.1"/>
    </source>
</evidence>
<dbReference type="EMBL" id="BRYB01005064">
    <property type="protein sequence ID" value="GMI19974.1"/>
    <property type="molecule type" value="Genomic_DNA"/>
</dbReference>
<gene>
    <name evidence="2" type="ORF">TeGR_g284</name>
</gene>
<comment type="caution">
    <text evidence="2">The sequence shown here is derived from an EMBL/GenBank/DDBJ whole genome shotgun (WGS) entry which is preliminary data.</text>
</comment>
<protein>
    <recommendedName>
        <fullName evidence="1">Transcription factor CBF/NF-Y/archaeal histone domain-containing protein</fullName>
    </recommendedName>
</protein>
<evidence type="ECO:0000259" key="1">
    <source>
        <dbReference type="Pfam" id="PF00808"/>
    </source>
</evidence>
<dbReference type="Pfam" id="PF00808">
    <property type="entry name" value="CBFD_NFYB_HMF"/>
    <property type="match status" value="1"/>
</dbReference>
<keyword evidence="3" id="KW-1185">Reference proteome</keyword>
<feature type="domain" description="Transcription factor CBF/NF-Y/archaeal histone" evidence="1">
    <location>
        <begin position="13"/>
        <end position="70"/>
    </location>
</feature>
<accession>A0ABQ6M5S6</accession>
<organism evidence="2 3">
    <name type="scientific">Tetraparma gracilis</name>
    <dbReference type="NCBI Taxonomy" id="2962635"/>
    <lineage>
        <taxon>Eukaryota</taxon>
        <taxon>Sar</taxon>
        <taxon>Stramenopiles</taxon>
        <taxon>Ochrophyta</taxon>
        <taxon>Bolidophyceae</taxon>
        <taxon>Parmales</taxon>
        <taxon>Triparmaceae</taxon>
        <taxon>Tetraparma</taxon>
    </lineage>
</organism>
<proteinExistence type="predicted"/>
<dbReference type="SUPFAM" id="SSF47113">
    <property type="entry name" value="Histone-fold"/>
    <property type="match status" value="1"/>
</dbReference>